<dbReference type="InterPro" id="IPR006058">
    <property type="entry name" value="2Fe2S_fd_BS"/>
</dbReference>
<dbReference type="Pfam" id="PF00111">
    <property type="entry name" value="Fer2"/>
    <property type="match status" value="1"/>
</dbReference>
<evidence type="ECO:0000259" key="1">
    <source>
        <dbReference type="PROSITE" id="PS51085"/>
    </source>
</evidence>
<dbReference type="InterPro" id="IPR001041">
    <property type="entry name" value="2Fe-2S_ferredoxin-type"/>
</dbReference>
<gene>
    <name evidence="2" type="ORF">I8748_15425</name>
</gene>
<sequence>MPNVLIKPSGELIELPKNSALTLLEEVKETIIPFGCRAGACGACVIEVLEGTKNLTEAKYIEREFLTTLGYPEEYYRLACQCRLQGDITIQPVSS</sequence>
<dbReference type="EMBL" id="JAECZC010000027">
    <property type="protein sequence ID" value="MBH8563562.1"/>
    <property type="molecule type" value="Genomic_DNA"/>
</dbReference>
<dbReference type="AlphaFoldDB" id="A0A8J7HQ56"/>
<dbReference type="InterPro" id="IPR012675">
    <property type="entry name" value="Beta-grasp_dom_sf"/>
</dbReference>
<dbReference type="RefSeq" id="WP_198125441.1">
    <property type="nucleotide sequence ID" value="NZ_JAECZC010000027.1"/>
</dbReference>
<keyword evidence="3" id="KW-1185">Reference proteome</keyword>
<dbReference type="Proteomes" id="UP000632766">
    <property type="component" value="Unassembled WGS sequence"/>
</dbReference>
<dbReference type="GO" id="GO:0051537">
    <property type="term" value="F:2 iron, 2 sulfur cluster binding"/>
    <property type="evidence" value="ECO:0007669"/>
    <property type="project" value="InterPro"/>
</dbReference>
<dbReference type="PROSITE" id="PS00197">
    <property type="entry name" value="2FE2S_FER_1"/>
    <property type="match status" value="1"/>
</dbReference>
<proteinExistence type="predicted"/>
<protein>
    <submittedName>
        <fullName evidence="2">(2Fe-2S)-binding protein</fullName>
    </submittedName>
</protein>
<accession>A0A8J7HQ56</accession>
<feature type="domain" description="2Fe-2S ferredoxin-type" evidence="1">
    <location>
        <begin position="2"/>
        <end position="95"/>
    </location>
</feature>
<evidence type="ECO:0000313" key="2">
    <source>
        <dbReference type="EMBL" id="MBH8563562.1"/>
    </source>
</evidence>
<dbReference type="Gene3D" id="3.10.20.30">
    <property type="match status" value="1"/>
</dbReference>
<dbReference type="InterPro" id="IPR036010">
    <property type="entry name" value="2Fe-2S_ferredoxin-like_sf"/>
</dbReference>
<dbReference type="PROSITE" id="PS51085">
    <property type="entry name" value="2FE2S_FER_2"/>
    <property type="match status" value="1"/>
</dbReference>
<reference evidence="2 3" key="1">
    <citation type="journal article" date="2021" name="Int. J. Syst. Evol. Microbiol.">
        <title>Amazonocrinis nigriterrae gen. nov., sp. nov., Atlanticothrix silvestris gen. nov., sp. nov. and Dendronalium phyllosphericum gen. nov., sp. nov., nostocacean cyanobacteria from Brazilian environments.</title>
        <authorList>
            <person name="Alvarenga D.O."/>
            <person name="Andreote A.P.D."/>
            <person name="Branco L.H.Z."/>
            <person name="Delbaje E."/>
            <person name="Cruz R.B."/>
            <person name="Varani A.M."/>
            <person name="Fiore M.F."/>
        </authorList>
    </citation>
    <scope>NUCLEOTIDE SEQUENCE [LARGE SCALE GENOMIC DNA]</scope>
    <source>
        <strain evidence="2 3">CENA67</strain>
    </source>
</reference>
<dbReference type="CDD" id="cd00207">
    <property type="entry name" value="fer2"/>
    <property type="match status" value="1"/>
</dbReference>
<dbReference type="SUPFAM" id="SSF54292">
    <property type="entry name" value="2Fe-2S ferredoxin-like"/>
    <property type="match status" value="1"/>
</dbReference>
<name>A0A8J7HQ56_9NOST</name>
<organism evidence="2 3">
    <name type="scientific">Amazonocrinis nigriterrae CENA67</name>
    <dbReference type="NCBI Taxonomy" id="2794033"/>
    <lineage>
        <taxon>Bacteria</taxon>
        <taxon>Bacillati</taxon>
        <taxon>Cyanobacteriota</taxon>
        <taxon>Cyanophyceae</taxon>
        <taxon>Nostocales</taxon>
        <taxon>Nostocaceae</taxon>
        <taxon>Amazonocrinis</taxon>
        <taxon>Amazonocrinis nigriterrae</taxon>
    </lineage>
</organism>
<evidence type="ECO:0000313" key="3">
    <source>
        <dbReference type="Proteomes" id="UP000632766"/>
    </source>
</evidence>
<comment type="caution">
    <text evidence="2">The sequence shown here is derived from an EMBL/GenBank/DDBJ whole genome shotgun (WGS) entry which is preliminary data.</text>
</comment>